<dbReference type="PANTHER" id="PTHR43792">
    <property type="entry name" value="GNAT FAMILY, PUTATIVE (AFU_ORTHOLOGUE AFUA_3G00765)-RELATED-RELATED"/>
    <property type="match status" value="1"/>
</dbReference>
<dbReference type="EMBL" id="JACOPD010000001">
    <property type="protein sequence ID" value="MBC5679716.1"/>
    <property type="molecule type" value="Genomic_DNA"/>
</dbReference>
<organism evidence="2 3">
    <name type="scientific">Lachnospira hominis</name>
    <name type="common">ex Liu et al. 2021</name>
    <dbReference type="NCBI Taxonomy" id="2763051"/>
    <lineage>
        <taxon>Bacteria</taxon>
        <taxon>Bacillati</taxon>
        <taxon>Bacillota</taxon>
        <taxon>Clostridia</taxon>
        <taxon>Lachnospirales</taxon>
        <taxon>Lachnospiraceae</taxon>
        <taxon>Lachnospira</taxon>
    </lineage>
</organism>
<dbReference type="Gene3D" id="3.40.630.30">
    <property type="match status" value="1"/>
</dbReference>
<gene>
    <name evidence="2" type="ORF">H8S01_01895</name>
</gene>
<protein>
    <submittedName>
        <fullName evidence="2">GNAT family N-acetyltransferase</fullName>
    </submittedName>
</protein>
<evidence type="ECO:0000259" key="1">
    <source>
        <dbReference type="PROSITE" id="PS51186"/>
    </source>
</evidence>
<feature type="domain" description="N-acetyltransferase" evidence="1">
    <location>
        <begin position="118"/>
        <end position="274"/>
    </location>
</feature>
<proteinExistence type="predicted"/>
<dbReference type="InterPro" id="IPR000182">
    <property type="entry name" value="GNAT_dom"/>
</dbReference>
<dbReference type="InterPro" id="IPR016181">
    <property type="entry name" value="Acyl_CoA_acyltransferase"/>
</dbReference>
<sequence>MLRNIYVYIKYITIGSDELNIIKQNLDKEVNLFIPDDIEEIDFEDSLVITDVPENEFKMQAEACGKDSCEVKAAGFNTKPGEGYSYVCQTLDMGISYYRLVYARLTGEPFVVAETKNLLIREMTTKDLPELYAVYSTLEDCRYIEQLYDYDKELEFTKNYIKNMYGFFEYGLWLVFEKKSGKLIGRAGIENREIDGVTCCEIGYLIRRDMQHKGYAYEACQAILEYASDELGIQEMFAVIDKTNEPSRKLAQKLGFELYAQTDGGPDLYKFVFG</sequence>
<evidence type="ECO:0000313" key="3">
    <source>
        <dbReference type="Proteomes" id="UP000628463"/>
    </source>
</evidence>
<dbReference type="PANTHER" id="PTHR43792:SF1">
    <property type="entry name" value="N-ACETYLTRANSFERASE DOMAIN-CONTAINING PROTEIN"/>
    <property type="match status" value="1"/>
</dbReference>
<keyword evidence="3" id="KW-1185">Reference proteome</keyword>
<dbReference type="Proteomes" id="UP000628463">
    <property type="component" value="Unassembled WGS sequence"/>
</dbReference>
<reference evidence="2 3" key="1">
    <citation type="submission" date="2020-08" db="EMBL/GenBank/DDBJ databases">
        <title>Genome public.</title>
        <authorList>
            <person name="Liu C."/>
            <person name="Sun Q."/>
        </authorList>
    </citation>
    <scope>NUCLEOTIDE SEQUENCE [LARGE SCALE GENOMIC DNA]</scope>
    <source>
        <strain evidence="2 3">NSJ-43</strain>
    </source>
</reference>
<dbReference type="SUPFAM" id="SSF55729">
    <property type="entry name" value="Acyl-CoA N-acyltransferases (Nat)"/>
    <property type="match status" value="1"/>
</dbReference>
<evidence type="ECO:0000313" key="2">
    <source>
        <dbReference type="EMBL" id="MBC5679716.1"/>
    </source>
</evidence>
<dbReference type="RefSeq" id="WP_186835978.1">
    <property type="nucleotide sequence ID" value="NZ_JACOPD010000001.1"/>
</dbReference>
<name>A0ABR7FYW4_9FIRM</name>
<dbReference type="PROSITE" id="PS51186">
    <property type="entry name" value="GNAT"/>
    <property type="match status" value="1"/>
</dbReference>
<dbReference type="InterPro" id="IPR051531">
    <property type="entry name" value="N-acetyltransferase"/>
</dbReference>
<accession>A0ABR7FYW4</accession>
<dbReference type="Pfam" id="PF13302">
    <property type="entry name" value="Acetyltransf_3"/>
    <property type="match status" value="1"/>
</dbReference>
<comment type="caution">
    <text evidence="2">The sequence shown here is derived from an EMBL/GenBank/DDBJ whole genome shotgun (WGS) entry which is preliminary data.</text>
</comment>